<name>A0A9P6Q421_9FUNG</name>
<dbReference type="SUPFAM" id="SSF50475">
    <property type="entry name" value="FMN-binding split barrel"/>
    <property type="match status" value="1"/>
</dbReference>
<feature type="compositionally biased region" description="Low complexity" evidence="1">
    <location>
        <begin position="923"/>
        <end position="939"/>
    </location>
</feature>
<organism evidence="3 4">
    <name type="scientific">Actinomortierella ambigua</name>
    <dbReference type="NCBI Taxonomy" id="1343610"/>
    <lineage>
        <taxon>Eukaryota</taxon>
        <taxon>Fungi</taxon>
        <taxon>Fungi incertae sedis</taxon>
        <taxon>Mucoromycota</taxon>
        <taxon>Mortierellomycotina</taxon>
        <taxon>Mortierellomycetes</taxon>
        <taxon>Mortierellales</taxon>
        <taxon>Mortierellaceae</taxon>
        <taxon>Actinomortierella</taxon>
    </lineage>
</organism>
<feature type="region of interest" description="Disordered" evidence="1">
    <location>
        <begin position="989"/>
        <end position="1012"/>
    </location>
</feature>
<comment type="caution">
    <text evidence="3">The sequence shown here is derived from an EMBL/GenBank/DDBJ whole genome shotgun (WGS) entry which is preliminary data.</text>
</comment>
<dbReference type="PANTHER" id="PTHR42815">
    <property type="entry name" value="FAD-BINDING, PUTATIVE (AFU_ORTHOLOGUE AFUA_6G07600)-RELATED"/>
    <property type="match status" value="1"/>
</dbReference>
<dbReference type="InterPro" id="IPR012349">
    <property type="entry name" value="Split_barrel_FMN-bd"/>
</dbReference>
<dbReference type="Gene3D" id="3.40.50.80">
    <property type="entry name" value="Nucleotide-binding domain of ferredoxin-NADP reductase (FNR) module"/>
    <property type="match status" value="1"/>
</dbReference>
<evidence type="ECO:0000256" key="1">
    <source>
        <dbReference type="SAM" id="MobiDB-lite"/>
    </source>
</evidence>
<dbReference type="SUPFAM" id="SSF52343">
    <property type="entry name" value="Ferredoxin reductase-like, C-terminal NADP-linked domain"/>
    <property type="match status" value="2"/>
</dbReference>
<dbReference type="PROSITE" id="PS51384">
    <property type="entry name" value="FAD_FR"/>
    <property type="match status" value="1"/>
</dbReference>
<keyword evidence="4" id="KW-1185">Reference proteome</keyword>
<dbReference type="InterPro" id="IPR039261">
    <property type="entry name" value="FNR_nucleotide-bd"/>
</dbReference>
<dbReference type="SUPFAM" id="SSF63380">
    <property type="entry name" value="Riboflavin synthase domain-like"/>
    <property type="match status" value="1"/>
</dbReference>
<reference evidence="3" key="1">
    <citation type="journal article" date="2020" name="Fungal Divers.">
        <title>Resolving the Mortierellaceae phylogeny through synthesis of multi-gene phylogenetics and phylogenomics.</title>
        <authorList>
            <person name="Vandepol N."/>
            <person name="Liber J."/>
            <person name="Desiro A."/>
            <person name="Na H."/>
            <person name="Kennedy M."/>
            <person name="Barry K."/>
            <person name="Grigoriev I.V."/>
            <person name="Miller A.N."/>
            <person name="O'Donnell K."/>
            <person name="Stajich J.E."/>
            <person name="Bonito G."/>
        </authorList>
    </citation>
    <scope>NUCLEOTIDE SEQUENCE</scope>
    <source>
        <strain evidence="3">BC1065</strain>
    </source>
</reference>
<dbReference type="InterPro" id="IPR017927">
    <property type="entry name" value="FAD-bd_FR_type"/>
</dbReference>
<dbReference type="GO" id="GO:0016491">
    <property type="term" value="F:oxidoreductase activity"/>
    <property type="evidence" value="ECO:0007669"/>
    <property type="project" value="InterPro"/>
</dbReference>
<evidence type="ECO:0000313" key="4">
    <source>
        <dbReference type="Proteomes" id="UP000807716"/>
    </source>
</evidence>
<evidence type="ECO:0000313" key="3">
    <source>
        <dbReference type="EMBL" id="KAG0259440.1"/>
    </source>
</evidence>
<dbReference type="Proteomes" id="UP000807716">
    <property type="component" value="Unassembled WGS sequence"/>
</dbReference>
<proteinExistence type="predicted"/>
<dbReference type="OrthoDB" id="436496at2759"/>
<dbReference type="Gene3D" id="2.30.110.10">
    <property type="entry name" value="Electron Transport, Fmn-binding Protein, Chain A"/>
    <property type="match status" value="1"/>
</dbReference>
<evidence type="ECO:0000259" key="2">
    <source>
        <dbReference type="PROSITE" id="PS51384"/>
    </source>
</evidence>
<dbReference type="AlphaFoldDB" id="A0A9P6Q421"/>
<accession>A0A9P6Q421</accession>
<feature type="domain" description="FAD-binding FR-type" evidence="2">
    <location>
        <begin position="476"/>
        <end position="655"/>
    </location>
</feature>
<dbReference type="Gene3D" id="2.40.30.10">
    <property type="entry name" value="Translation factors"/>
    <property type="match status" value="1"/>
</dbReference>
<feature type="region of interest" description="Disordered" evidence="1">
    <location>
        <begin position="918"/>
        <end position="943"/>
    </location>
</feature>
<dbReference type="PANTHER" id="PTHR42815:SF2">
    <property type="entry name" value="FAD-BINDING, PUTATIVE (AFU_ORTHOLOGUE AFUA_6G07600)-RELATED"/>
    <property type="match status" value="1"/>
</dbReference>
<gene>
    <name evidence="3" type="ORF">DFQ27_004060</name>
</gene>
<protein>
    <recommendedName>
        <fullName evidence="2">FAD-binding FR-type domain-containing protein</fullName>
    </recommendedName>
</protein>
<feature type="region of interest" description="Disordered" evidence="1">
    <location>
        <begin position="445"/>
        <end position="470"/>
    </location>
</feature>
<dbReference type="InterPro" id="IPR017938">
    <property type="entry name" value="Riboflavin_synthase-like_b-brl"/>
</dbReference>
<sequence length="1049" mass="114500">MSTEIYPPGVPNIEIHQRWHAGEYKMQALAKTPKTVLSASRFFRPFMTAQHQDFVQGLQYMFLGTLDEHGRPWVSMLTGSPGFMQSSDPKVLEIRTRVSIGPSTLSPFSSSTAAAAAAEAETEAALLLSRSSSSSGGVQANRSSIKAAARDPILHNIMHGERFEEEEEGGRRHRRRTKTYWGGVALDFSNRRRNKMNGVLYYPEGVVRLDEDSGELHVRLTVEQTIGNCPKYITIREIRPRSDRDKSDIQDQQKLIAAGKVEQQQQQEKERRLVADLGSSAPQPMSHGREDTTSTTTLLLSDYEQDMIRQADCVFLATRFIDDTLPAQTNGMDCNHRGGNPGFVRVKDNTILIPDYSGNRFFQSLGNVVNDPRIGLLFIGFDEGDTLHVTGRATVLLGEEAQTVYQRVQRVVVVEIDGVLLQRRAIPFVLEAKELSPYNPRIARHTSHGMTHGQHSQDGGGGESGDKQGQQHVVVERVNTARLTKIDRLSHDVASFYFRTTEPIVYTPGQYAVLDFSAFNTVGYQHMNNDHPQSLNDDFIRTWTISSAPKAKVVAAAGSGQLENNLRQQSNSTTSGSSSQLAIEWEAQSEFTVTVKRKTDGAISTILHRLAEYMEDVEGVGRKQLDREETGRGAFRHHPLLEIPFLATDGEFVLPVPTSPSTGTYSSSVTIVQEEEDVSLAIPRGERETSETPETFELHSSAAANATSEPRFGSKPAADSSFVLSAGGVEMIGVPALVPVPADHEVAAASSSWTLGSLDGSPAAALAPALASDSTDPLATELASSPPLPIRLVLLAGGIGVTPFLSMIRGIQEILLACAGTDDDDDIHHHHYHRHPSSRAFIYEVDLLVSGSTYDDTLTLALNSLLQRMALIPEEWRDQLRLRVTALVSDSSSIPVDTVDVGGTRGRTGGSGTAVLKTKAHTTSDNSTSTTMSTTSGSSRPTMVTVVGGRLTKTRLDELVPDLKDWRVQSPASGSSTVVPVFAAVAAAASASSPQKPQPKQQDQPKQQQRYQQTKALLCGPPSYMEAAKKFLQELQVPVSCVYTEEFTF</sequence>
<dbReference type="EMBL" id="JAAAJB010000284">
    <property type="protein sequence ID" value="KAG0259440.1"/>
    <property type="molecule type" value="Genomic_DNA"/>
</dbReference>